<keyword evidence="3 7" id="KW-0812">Transmembrane</keyword>
<dbReference type="AlphaFoldDB" id="A0A1D1VLI5"/>
<evidence type="ECO:0000313" key="9">
    <source>
        <dbReference type="Proteomes" id="UP000186922"/>
    </source>
</evidence>
<evidence type="ECO:0000256" key="5">
    <source>
        <dbReference type="ARBA" id="ARBA00023136"/>
    </source>
</evidence>
<comment type="caution">
    <text evidence="8">The sequence shown here is derived from an EMBL/GenBank/DDBJ whole genome shotgun (WGS) entry which is preliminary data.</text>
</comment>
<dbReference type="PANTHER" id="PTHR12385:SF14">
    <property type="entry name" value="CHOLINE TRANSPORTER-LIKE 2"/>
    <property type="match status" value="1"/>
</dbReference>
<keyword evidence="5 7" id="KW-0472">Membrane</keyword>
<reference evidence="8 9" key="1">
    <citation type="journal article" date="2016" name="Nat. Commun.">
        <title>Extremotolerant tardigrade genome and improved radiotolerance of human cultured cells by tardigrade-unique protein.</title>
        <authorList>
            <person name="Hashimoto T."/>
            <person name="Horikawa D.D."/>
            <person name="Saito Y."/>
            <person name="Kuwahara H."/>
            <person name="Kozuka-Hata H."/>
            <person name="Shin-I T."/>
            <person name="Minakuchi Y."/>
            <person name="Ohishi K."/>
            <person name="Motoyama A."/>
            <person name="Aizu T."/>
            <person name="Enomoto A."/>
            <person name="Kondo K."/>
            <person name="Tanaka S."/>
            <person name="Hara Y."/>
            <person name="Koshikawa S."/>
            <person name="Sagara H."/>
            <person name="Miura T."/>
            <person name="Yokobori S."/>
            <person name="Miyagawa K."/>
            <person name="Suzuki Y."/>
            <person name="Kubo T."/>
            <person name="Oyama M."/>
            <person name="Kohara Y."/>
            <person name="Fujiyama A."/>
            <person name="Arakawa K."/>
            <person name="Katayama T."/>
            <person name="Toyoda A."/>
            <person name="Kunieda T."/>
        </authorList>
    </citation>
    <scope>NUCLEOTIDE SEQUENCE [LARGE SCALE GENOMIC DNA]</scope>
    <source>
        <strain evidence="8 9">YOKOZUNA-1</strain>
    </source>
</reference>
<dbReference type="Proteomes" id="UP000186922">
    <property type="component" value="Unassembled WGS sequence"/>
</dbReference>
<evidence type="ECO:0000256" key="2">
    <source>
        <dbReference type="ARBA" id="ARBA00007168"/>
    </source>
</evidence>
<protein>
    <recommendedName>
        <fullName evidence="7">Choline transporter-like protein</fullName>
    </recommendedName>
</protein>
<evidence type="ECO:0000256" key="1">
    <source>
        <dbReference type="ARBA" id="ARBA00004141"/>
    </source>
</evidence>
<dbReference type="GO" id="GO:0022857">
    <property type="term" value="F:transmembrane transporter activity"/>
    <property type="evidence" value="ECO:0007669"/>
    <property type="project" value="UniProtKB-UniRule"/>
</dbReference>
<evidence type="ECO:0000256" key="6">
    <source>
        <dbReference type="ARBA" id="ARBA00023180"/>
    </source>
</evidence>
<dbReference type="Pfam" id="PF04515">
    <property type="entry name" value="Choline_transpo"/>
    <property type="match status" value="1"/>
</dbReference>
<evidence type="ECO:0000256" key="7">
    <source>
        <dbReference type="RuleBase" id="RU368066"/>
    </source>
</evidence>
<comment type="function">
    <text evidence="7">Choline transporter.</text>
</comment>
<accession>A0A1D1VLI5</accession>
<name>A0A1D1VLI5_RAMVA</name>
<feature type="transmembrane region" description="Helical" evidence="7">
    <location>
        <begin position="155"/>
        <end position="181"/>
    </location>
</feature>
<keyword evidence="9" id="KW-1185">Reference proteome</keyword>
<dbReference type="PANTHER" id="PTHR12385">
    <property type="entry name" value="CHOLINE TRANSPORTER-LIKE (SLC FAMILY 44)"/>
    <property type="match status" value="1"/>
</dbReference>
<feature type="transmembrane region" description="Helical" evidence="7">
    <location>
        <begin position="68"/>
        <end position="92"/>
    </location>
</feature>
<dbReference type="EMBL" id="BDGG01000007">
    <property type="protein sequence ID" value="GAV01801.1"/>
    <property type="molecule type" value="Genomic_DNA"/>
</dbReference>
<comment type="subcellular location">
    <subcellularLocation>
        <location evidence="7">Cell membrane</location>
        <topology evidence="7">Multi-pass membrane protein</topology>
    </subcellularLocation>
    <subcellularLocation>
        <location evidence="1">Membrane</location>
        <topology evidence="1">Multi-pass membrane protein</topology>
    </subcellularLocation>
</comment>
<evidence type="ECO:0000313" key="8">
    <source>
        <dbReference type="EMBL" id="GAV01801.1"/>
    </source>
</evidence>
<organism evidence="8 9">
    <name type="scientific">Ramazzottius varieornatus</name>
    <name type="common">Water bear</name>
    <name type="synonym">Tardigrade</name>
    <dbReference type="NCBI Taxonomy" id="947166"/>
    <lineage>
        <taxon>Eukaryota</taxon>
        <taxon>Metazoa</taxon>
        <taxon>Ecdysozoa</taxon>
        <taxon>Tardigrada</taxon>
        <taxon>Eutardigrada</taxon>
        <taxon>Parachela</taxon>
        <taxon>Hypsibioidea</taxon>
        <taxon>Ramazzottiidae</taxon>
        <taxon>Ramazzottius</taxon>
    </lineage>
</organism>
<dbReference type="InterPro" id="IPR007603">
    <property type="entry name" value="Choline_transptr-like"/>
</dbReference>
<keyword evidence="6" id="KW-0325">Glycoprotein</keyword>
<feature type="transmembrane region" description="Helical" evidence="7">
    <location>
        <begin position="201"/>
        <end position="226"/>
    </location>
</feature>
<dbReference type="GO" id="GO:0005886">
    <property type="term" value="C:plasma membrane"/>
    <property type="evidence" value="ECO:0007669"/>
    <property type="project" value="UniProtKB-SubCell"/>
</dbReference>
<gene>
    <name evidence="8" type="primary">RvY_12453</name>
    <name evidence="8" type="synonym">RvY_12453.3</name>
    <name evidence="8" type="ORF">RvY_12453-3</name>
</gene>
<comment type="similarity">
    <text evidence="2 7">Belongs to the CTL (choline transporter-like) family.</text>
</comment>
<sequence length="245" mass="28022">MRRSSDPHHFVGYFPQEKGTHCYCHDSSKLQVTFSYCEALDIGPTYSMPVFTKMSLHRRAISHMLSTLFFPLLPLVLQLIVIGACGSTAMWLTASGRATGRVFNSTDDVDNQRNNDTCDPNAFSDLYPNATGHCRFEKFSQEPYMFFFQVYNAFGFLWATAFCSALGQMTLAGAFASYYWAWLKPDDLPWFPLLASLYRCFRYHLGSLALGSFLIATVQLALYSLLKLQRKLRRIENRCTRCLIK</sequence>
<evidence type="ECO:0000256" key="3">
    <source>
        <dbReference type="ARBA" id="ARBA00022692"/>
    </source>
</evidence>
<dbReference type="OrthoDB" id="420519at2759"/>
<keyword evidence="4 7" id="KW-1133">Transmembrane helix</keyword>
<comment type="caution">
    <text evidence="7">Lacks conserved residue(s) required for the propagation of feature annotation.</text>
</comment>
<evidence type="ECO:0000256" key="4">
    <source>
        <dbReference type="ARBA" id="ARBA00022989"/>
    </source>
</evidence>
<proteinExistence type="inferred from homology"/>
<dbReference type="STRING" id="947166.A0A1D1VLI5"/>